<feature type="domain" description="Stress-response A/B barrel" evidence="1">
    <location>
        <begin position="2"/>
        <end position="92"/>
    </location>
</feature>
<evidence type="ECO:0000313" key="3">
    <source>
        <dbReference type="Proteomes" id="UP000050482"/>
    </source>
</evidence>
<dbReference type="OrthoDB" id="9808130at2"/>
<protein>
    <recommendedName>
        <fullName evidence="1">Stress-response A/B barrel domain-containing protein</fullName>
    </recommendedName>
</protein>
<proteinExistence type="predicted"/>
<dbReference type="SUPFAM" id="SSF54909">
    <property type="entry name" value="Dimeric alpha+beta barrel"/>
    <property type="match status" value="1"/>
</dbReference>
<gene>
    <name evidence="2" type="ORF">AN477_03370</name>
</gene>
<dbReference type="Proteomes" id="UP000050482">
    <property type="component" value="Unassembled WGS sequence"/>
</dbReference>
<name>A0A0P9D781_9BACL</name>
<keyword evidence="3" id="KW-1185">Reference proteome</keyword>
<sequence length="93" mass="11056">MVHKILLFNLNDPSNESLIRDKTVELLTSVPGAKNVTFRRVIEQGEVHYRFLITVDFDSMQAHDEYMVHEKHVLFSKEYFRPNISELLIQFFE</sequence>
<dbReference type="Pfam" id="PF07876">
    <property type="entry name" value="Dabb"/>
    <property type="match status" value="1"/>
</dbReference>
<evidence type="ECO:0000313" key="2">
    <source>
        <dbReference type="EMBL" id="KPV45195.1"/>
    </source>
</evidence>
<comment type="caution">
    <text evidence="2">The sequence shown here is derived from an EMBL/GenBank/DDBJ whole genome shotgun (WGS) entry which is preliminary data.</text>
</comment>
<dbReference type="RefSeq" id="WP_054967773.1">
    <property type="nucleotide sequence ID" value="NZ_LJCO01000012.1"/>
</dbReference>
<dbReference type="STRING" id="471514.AN477_03370"/>
<organism evidence="2 3">
    <name type="scientific">Alicyclobacillus ferrooxydans</name>
    <dbReference type="NCBI Taxonomy" id="471514"/>
    <lineage>
        <taxon>Bacteria</taxon>
        <taxon>Bacillati</taxon>
        <taxon>Bacillota</taxon>
        <taxon>Bacilli</taxon>
        <taxon>Bacillales</taxon>
        <taxon>Alicyclobacillaceae</taxon>
        <taxon>Alicyclobacillus</taxon>
    </lineage>
</organism>
<dbReference type="PROSITE" id="PS51502">
    <property type="entry name" value="S_R_A_B_BARREL"/>
    <property type="match status" value="1"/>
</dbReference>
<dbReference type="SMART" id="SM00886">
    <property type="entry name" value="Dabb"/>
    <property type="match status" value="1"/>
</dbReference>
<dbReference type="PATRIC" id="fig|471514.4.peg.3288"/>
<dbReference type="AlphaFoldDB" id="A0A0P9D781"/>
<dbReference type="InterPro" id="IPR013097">
    <property type="entry name" value="Dabb"/>
</dbReference>
<evidence type="ECO:0000259" key="1">
    <source>
        <dbReference type="PROSITE" id="PS51502"/>
    </source>
</evidence>
<accession>A0A0P9D781</accession>
<dbReference type="InterPro" id="IPR011008">
    <property type="entry name" value="Dimeric_a/b-barrel"/>
</dbReference>
<dbReference type="Gene3D" id="3.30.70.100">
    <property type="match status" value="1"/>
</dbReference>
<reference evidence="2 3" key="1">
    <citation type="submission" date="2015-09" db="EMBL/GenBank/DDBJ databases">
        <title>Draft genome sequence of Alicyclobacillus ferrooxydans DSM 22381.</title>
        <authorList>
            <person name="Hemp J."/>
        </authorList>
    </citation>
    <scope>NUCLEOTIDE SEQUENCE [LARGE SCALE GENOMIC DNA]</scope>
    <source>
        <strain evidence="2 3">TC-34</strain>
    </source>
</reference>
<dbReference type="EMBL" id="LJCO01000012">
    <property type="protein sequence ID" value="KPV45195.1"/>
    <property type="molecule type" value="Genomic_DNA"/>
</dbReference>